<dbReference type="GO" id="GO:0019903">
    <property type="term" value="F:protein phosphatase binding"/>
    <property type="evidence" value="ECO:0007669"/>
    <property type="project" value="TreeGrafter"/>
</dbReference>
<comment type="caution">
    <text evidence="1">The sequence shown here is derived from an EMBL/GenBank/DDBJ whole genome shotgun (WGS) entry which is preliminary data.</text>
</comment>
<dbReference type="GO" id="GO:0001691">
    <property type="term" value="F:pseudophosphatase activity"/>
    <property type="evidence" value="ECO:0007669"/>
    <property type="project" value="TreeGrafter"/>
</dbReference>
<evidence type="ECO:0000313" key="1">
    <source>
        <dbReference type="EMBL" id="KAF6039338.1"/>
    </source>
</evidence>
<dbReference type="GO" id="GO:0062030">
    <property type="term" value="P:negative regulation of stress granule assembly"/>
    <property type="evidence" value="ECO:0007669"/>
    <property type="project" value="TreeGrafter"/>
</dbReference>
<dbReference type="GO" id="GO:2001244">
    <property type="term" value="P:positive regulation of intrinsic apoptotic signaling pathway"/>
    <property type="evidence" value="ECO:0007669"/>
    <property type="project" value="TreeGrafter"/>
</dbReference>
<dbReference type="GO" id="GO:0005739">
    <property type="term" value="C:mitochondrion"/>
    <property type="evidence" value="ECO:0007669"/>
    <property type="project" value="TreeGrafter"/>
</dbReference>
<dbReference type="EMBL" id="VXIV02000274">
    <property type="protein sequence ID" value="KAF6039338.1"/>
    <property type="molecule type" value="Genomic_DNA"/>
</dbReference>
<dbReference type="OrthoDB" id="10252009at2759"/>
<name>A0A7J7KMF9_BUGNE</name>
<dbReference type="PANTHER" id="PTHR46659:SF1">
    <property type="entry name" value="SERINE_THREONINE_TYROSINE-INTERACTING-LIKE PROTEIN 1"/>
    <property type="match status" value="1"/>
</dbReference>
<sequence length="129" mass="14545">MMAREHGAHPKVADPNYMLLLDARRRETYDESHIQLAKFTSKTSNGEYQLPYDAGIETVQHVVVYDNRTEVLKVDGVHVKTEATVLAKMLYNAGARHPIKVLRGTRCVQYLPFRGFASKALHSYLAAVS</sequence>
<organism evidence="1 2">
    <name type="scientific">Bugula neritina</name>
    <name type="common">Brown bryozoan</name>
    <name type="synonym">Sertularia neritina</name>
    <dbReference type="NCBI Taxonomy" id="10212"/>
    <lineage>
        <taxon>Eukaryota</taxon>
        <taxon>Metazoa</taxon>
        <taxon>Spiralia</taxon>
        <taxon>Lophotrochozoa</taxon>
        <taxon>Bryozoa</taxon>
        <taxon>Gymnolaemata</taxon>
        <taxon>Cheilostomatida</taxon>
        <taxon>Flustrina</taxon>
        <taxon>Buguloidea</taxon>
        <taxon>Bugulidae</taxon>
        <taxon>Bugula</taxon>
    </lineage>
</organism>
<dbReference type="PANTHER" id="PTHR46659">
    <property type="entry name" value="SERINE/THREONINE/TYROSINE-INTERACTING-LIKE PROTEIN 1"/>
    <property type="match status" value="1"/>
</dbReference>
<evidence type="ECO:0000313" key="2">
    <source>
        <dbReference type="Proteomes" id="UP000593567"/>
    </source>
</evidence>
<reference evidence="1" key="1">
    <citation type="submission" date="2020-06" db="EMBL/GenBank/DDBJ databases">
        <title>Draft genome of Bugula neritina, a colonial animal packing powerful symbionts and potential medicines.</title>
        <authorList>
            <person name="Rayko M."/>
        </authorList>
    </citation>
    <scope>NUCLEOTIDE SEQUENCE [LARGE SCALE GENOMIC DNA]</scope>
    <source>
        <strain evidence="1">Kwan_BN1</strain>
    </source>
</reference>
<keyword evidence="2" id="KW-1185">Reference proteome</keyword>
<protein>
    <submittedName>
        <fullName evidence="1">STYXL1</fullName>
    </submittedName>
</protein>
<dbReference type="InterPro" id="IPR053272">
    <property type="entry name" value="STY_interacting-like"/>
</dbReference>
<dbReference type="SUPFAM" id="SSF52821">
    <property type="entry name" value="Rhodanese/Cell cycle control phosphatase"/>
    <property type="match status" value="1"/>
</dbReference>
<proteinExistence type="predicted"/>
<dbReference type="GO" id="GO:0004864">
    <property type="term" value="F:protein phosphatase inhibitor activity"/>
    <property type="evidence" value="ECO:0007669"/>
    <property type="project" value="TreeGrafter"/>
</dbReference>
<dbReference type="InterPro" id="IPR036873">
    <property type="entry name" value="Rhodanese-like_dom_sf"/>
</dbReference>
<accession>A0A7J7KMF9</accession>
<dbReference type="Proteomes" id="UP000593567">
    <property type="component" value="Unassembled WGS sequence"/>
</dbReference>
<gene>
    <name evidence="1" type="ORF">EB796_002364</name>
</gene>
<dbReference type="AlphaFoldDB" id="A0A7J7KMF9"/>